<comment type="caution">
    <text evidence="2">The sequence shown here is derived from an EMBL/GenBank/DDBJ whole genome shotgun (WGS) entry which is preliminary data.</text>
</comment>
<dbReference type="AlphaFoldDB" id="A0A841LAV9"/>
<evidence type="ECO:0000313" key="3">
    <source>
        <dbReference type="Proteomes" id="UP000538147"/>
    </source>
</evidence>
<feature type="transmembrane region" description="Helical" evidence="1">
    <location>
        <begin position="225"/>
        <end position="251"/>
    </location>
</feature>
<keyword evidence="1" id="KW-0812">Transmembrane</keyword>
<proteinExistence type="predicted"/>
<dbReference type="EMBL" id="JACIIV010000007">
    <property type="protein sequence ID" value="MBB6226955.1"/>
    <property type="molecule type" value="Genomic_DNA"/>
</dbReference>
<dbReference type="InterPro" id="IPR018692">
    <property type="entry name" value="DUF2189"/>
</dbReference>
<reference evidence="2 3" key="1">
    <citation type="submission" date="2020-08" db="EMBL/GenBank/DDBJ databases">
        <title>Genomic Encyclopedia of Type Strains, Phase IV (KMG-IV): sequencing the most valuable type-strain genomes for metagenomic binning, comparative biology and taxonomic classification.</title>
        <authorList>
            <person name="Goeker M."/>
        </authorList>
    </citation>
    <scope>NUCLEOTIDE SEQUENCE [LARGE SCALE GENOMIC DNA]</scope>
    <source>
        <strain evidence="2 3">DSM 102189</strain>
    </source>
</reference>
<feature type="transmembrane region" description="Helical" evidence="1">
    <location>
        <begin position="46"/>
        <end position="66"/>
    </location>
</feature>
<gene>
    <name evidence="2" type="ORF">FHS79_001117</name>
</gene>
<sequence>MQGQTEANAAASAATSPLEARPLTNDDLGWALNRGWEDFKLRRGDLLLLPIIYVIVGIVASALAFNAALFPVIFPLAAGFALVGPIAAAGFYELARRHEAGLDSGWSHFLDPLKGRPRGPLLALSAMLLVLFLAWLASAQAIYGATLGRLGPVTPADFMRDLFSTSQGLTMIIVGNLVGGLFAVVTLAVSAFSFPLAVDKGTAAGAAVATSVAVFRRNPAVMLGWGLRVALILLLGALPLFVGLMLALPVLGYATWHLYTRAVHR</sequence>
<evidence type="ECO:0000313" key="2">
    <source>
        <dbReference type="EMBL" id="MBB6226955.1"/>
    </source>
</evidence>
<evidence type="ECO:0000256" key="1">
    <source>
        <dbReference type="SAM" id="Phobius"/>
    </source>
</evidence>
<keyword evidence="1" id="KW-0472">Membrane</keyword>
<dbReference type="Proteomes" id="UP000538147">
    <property type="component" value="Unassembled WGS sequence"/>
</dbReference>
<feature type="transmembrane region" description="Helical" evidence="1">
    <location>
        <begin position="72"/>
        <end position="92"/>
    </location>
</feature>
<accession>A0A841LAV9</accession>
<keyword evidence="1" id="KW-1133">Transmembrane helix</keyword>
<dbReference type="Pfam" id="PF09955">
    <property type="entry name" value="DUF2189"/>
    <property type="match status" value="1"/>
</dbReference>
<dbReference type="RefSeq" id="WP_184196635.1">
    <property type="nucleotide sequence ID" value="NZ_BMOX01000047.1"/>
</dbReference>
<feature type="transmembrane region" description="Helical" evidence="1">
    <location>
        <begin position="169"/>
        <end position="192"/>
    </location>
</feature>
<protein>
    <submittedName>
        <fullName evidence="2">Putative membrane protein</fullName>
    </submittedName>
</protein>
<feature type="transmembrane region" description="Helical" evidence="1">
    <location>
        <begin position="121"/>
        <end position="143"/>
    </location>
</feature>
<organism evidence="2 3">
    <name type="scientific">Polymorphobacter multimanifer</name>
    <dbReference type="NCBI Taxonomy" id="1070431"/>
    <lineage>
        <taxon>Bacteria</taxon>
        <taxon>Pseudomonadati</taxon>
        <taxon>Pseudomonadota</taxon>
        <taxon>Alphaproteobacteria</taxon>
        <taxon>Sphingomonadales</taxon>
        <taxon>Sphingosinicellaceae</taxon>
        <taxon>Polymorphobacter</taxon>
    </lineage>
</organism>
<name>A0A841LAV9_9SPHN</name>
<keyword evidence="3" id="KW-1185">Reference proteome</keyword>